<comment type="caution">
    <text evidence="2">The sequence shown here is derived from an EMBL/GenBank/DDBJ whole genome shotgun (WGS) entry which is preliminary data.</text>
</comment>
<feature type="region of interest" description="Disordered" evidence="1">
    <location>
        <begin position="1"/>
        <end position="66"/>
    </location>
</feature>
<keyword evidence="3" id="KW-1185">Reference proteome</keyword>
<name>A0A8J4CV27_9CHLO</name>
<evidence type="ECO:0000256" key="1">
    <source>
        <dbReference type="SAM" id="MobiDB-lite"/>
    </source>
</evidence>
<dbReference type="Proteomes" id="UP000747110">
    <property type="component" value="Unassembled WGS sequence"/>
</dbReference>
<gene>
    <name evidence="2" type="ORF">Vretifemale_16184</name>
</gene>
<evidence type="ECO:0000313" key="3">
    <source>
        <dbReference type="Proteomes" id="UP000747110"/>
    </source>
</evidence>
<evidence type="ECO:0000313" key="2">
    <source>
        <dbReference type="EMBL" id="GIL88235.1"/>
    </source>
</evidence>
<proteinExistence type="predicted"/>
<dbReference type="AlphaFoldDB" id="A0A8J4CV27"/>
<organism evidence="2 3">
    <name type="scientific">Volvox reticuliferus</name>
    <dbReference type="NCBI Taxonomy" id="1737510"/>
    <lineage>
        <taxon>Eukaryota</taxon>
        <taxon>Viridiplantae</taxon>
        <taxon>Chlorophyta</taxon>
        <taxon>core chlorophytes</taxon>
        <taxon>Chlorophyceae</taxon>
        <taxon>CS clade</taxon>
        <taxon>Chlamydomonadales</taxon>
        <taxon>Volvocaceae</taxon>
        <taxon>Volvox</taxon>
    </lineage>
</organism>
<protein>
    <submittedName>
        <fullName evidence="2">Uncharacterized protein</fullName>
    </submittedName>
</protein>
<feature type="non-terminal residue" evidence="2">
    <location>
        <position position="161"/>
    </location>
</feature>
<accession>A0A8J4CV27</accession>
<reference evidence="2" key="1">
    <citation type="journal article" date="2021" name="Proc. Natl. Acad. Sci. U.S.A.">
        <title>Three genomes in the algal genus Volvox reveal the fate of a haploid sex-determining region after a transition to homothallism.</title>
        <authorList>
            <person name="Yamamoto K."/>
            <person name="Hamaji T."/>
            <person name="Kawai-Toyooka H."/>
            <person name="Matsuzaki R."/>
            <person name="Takahashi F."/>
            <person name="Nishimura Y."/>
            <person name="Kawachi M."/>
            <person name="Noguchi H."/>
            <person name="Minakuchi Y."/>
            <person name="Umen J.G."/>
            <person name="Toyoda A."/>
            <person name="Nozaki H."/>
        </authorList>
    </citation>
    <scope>NUCLEOTIDE SEQUENCE</scope>
    <source>
        <strain evidence="2">NIES-3786</strain>
    </source>
</reference>
<dbReference type="EMBL" id="BNCP01000043">
    <property type="protein sequence ID" value="GIL88235.1"/>
    <property type="molecule type" value="Genomic_DNA"/>
</dbReference>
<sequence length="161" mass="16912">MARDSAFLTAAWTSAEGITGPDTARAGGVPTTSPTGAAPPTSASSGTDNPSSSRRVGDKLTTESRSLSASEIVNLGGGHDIIHVLNKSVTTARFECRDGHHAGSLTSCRKSVACSIRANQERITRPGASMETDTHCRARRSLKDFNHCKVKASSAQAFQRI</sequence>
<feature type="compositionally biased region" description="Low complexity" evidence="1">
    <location>
        <begin position="26"/>
        <end position="46"/>
    </location>
</feature>